<evidence type="ECO:0000313" key="2">
    <source>
        <dbReference type="EMBL" id="CAH3999036.1"/>
    </source>
</evidence>
<evidence type="ECO:0000313" key="3">
    <source>
        <dbReference type="Proteomes" id="UP001152562"/>
    </source>
</evidence>
<organism evidence="2 3">
    <name type="scientific">Pieris brassicae</name>
    <name type="common">White butterfly</name>
    <name type="synonym">Large white butterfly</name>
    <dbReference type="NCBI Taxonomy" id="7116"/>
    <lineage>
        <taxon>Eukaryota</taxon>
        <taxon>Metazoa</taxon>
        <taxon>Ecdysozoa</taxon>
        <taxon>Arthropoda</taxon>
        <taxon>Hexapoda</taxon>
        <taxon>Insecta</taxon>
        <taxon>Pterygota</taxon>
        <taxon>Neoptera</taxon>
        <taxon>Endopterygota</taxon>
        <taxon>Lepidoptera</taxon>
        <taxon>Glossata</taxon>
        <taxon>Ditrysia</taxon>
        <taxon>Papilionoidea</taxon>
        <taxon>Pieridae</taxon>
        <taxon>Pierinae</taxon>
        <taxon>Pieris</taxon>
    </lineage>
</organism>
<keyword evidence="3" id="KW-1185">Reference proteome</keyword>
<feature type="compositionally biased region" description="Polar residues" evidence="1">
    <location>
        <begin position="14"/>
        <end position="25"/>
    </location>
</feature>
<dbReference type="AlphaFoldDB" id="A0A9P0X5V6"/>
<dbReference type="EMBL" id="CALOZG010000003">
    <property type="protein sequence ID" value="CAH3999036.1"/>
    <property type="molecule type" value="Genomic_DNA"/>
</dbReference>
<dbReference type="Proteomes" id="UP001152562">
    <property type="component" value="Unassembled WGS sequence"/>
</dbReference>
<accession>A0A9P0X5V6</accession>
<sequence length="132" mass="15228">MNPKLSENERHNSQDANGSKSTVQFKSKVIKNKPETKILKENNVSVKPTISHCSLSDTTTQLRKVIENKEEFSFTDTDCGETQQCQRIIIDFSQNDSDSPVIRQKCRDFWDFINKNPHLDIFLAEHDSKIVE</sequence>
<proteinExistence type="predicted"/>
<protein>
    <submittedName>
        <fullName evidence="2">Uncharacterized protein</fullName>
    </submittedName>
</protein>
<gene>
    <name evidence="2" type="ORF">PIBRA_LOCUS2518</name>
</gene>
<feature type="region of interest" description="Disordered" evidence="1">
    <location>
        <begin position="1"/>
        <end position="25"/>
    </location>
</feature>
<reference evidence="2" key="1">
    <citation type="submission" date="2022-05" db="EMBL/GenBank/DDBJ databases">
        <authorList>
            <person name="Okamura Y."/>
        </authorList>
    </citation>
    <scope>NUCLEOTIDE SEQUENCE</scope>
</reference>
<comment type="caution">
    <text evidence="2">The sequence shown here is derived from an EMBL/GenBank/DDBJ whole genome shotgun (WGS) entry which is preliminary data.</text>
</comment>
<name>A0A9P0X5V6_PIEBR</name>
<evidence type="ECO:0000256" key="1">
    <source>
        <dbReference type="SAM" id="MobiDB-lite"/>
    </source>
</evidence>
<feature type="compositionally biased region" description="Basic and acidic residues" evidence="1">
    <location>
        <begin position="1"/>
        <end position="13"/>
    </location>
</feature>